<dbReference type="EMBL" id="AP012547">
    <property type="protein sequence ID" value="BAO29360.1"/>
    <property type="molecule type" value="Genomic_DNA"/>
</dbReference>
<dbReference type="OrthoDB" id="8526975at2"/>
<name>W0SF37_9PROT</name>
<dbReference type="AlphaFoldDB" id="W0SF37"/>
<dbReference type="InterPro" id="IPR029024">
    <property type="entry name" value="TerB-like"/>
</dbReference>
<sequence length="172" mass="19460">MMTMQARESFFPIRHPGLPLRAYPVDSPRAKARLIVLALLADGRVDAAELDGLAKYRAFDELGLTRDDFFQVLYDFCADAARLPEGGGNYLMSPALLEILFAEICSTGERQKLVRLIFDVIRSDGHLAEGEASLFWKALDAWRLRLDDGIEYRPRAAAFRQRGQQRIRSNLS</sequence>
<gene>
    <name evidence="1" type="ORF">SUTH_01564</name>
</gene>
<dbReference type="KEGG" id="shd:SUTH_01564"/>
<evidence type="ECO:0000313" key="2">
    <source>
        <dbReference type="Proteomes" id="UP000031637"/>
    </source>
</evidence>
<dbReference type="CDD" id="cd07177">
    <property type="entry name" value="terB_like"/>
    <property type="match status" value="1"/>
</dbReference>
<proteinExistence type="predicted"/>
<evidence type="ECO:0000313" key="1">
    <source>
        <dbReference type="EMBL" id="BAO29360.1"/>
    </source>
</evidence>
<organism evidence="1 2">
    <name type="scientific">Sulfuritalea hydrogenivorans sk43H</name>
    <dbReference type="NCBI Taxonomy" id="1223802"/>
    <lineage>
        <taxon>Bacteria</taxon>
        <taxon>Pseudomonadati</taxon>
        <taxon>Pseudomonadota</taxon>
        <taxon>Betaproteobacteria</taxon>
        <taxon>Nitrosomonadales</taxon>
        <taxon>Sterolibacteriaceae</taxon>
        <taxon>Sulfuritalea</taxon>
    </lineage>
</organism>
<dbReference type="SUPFAM" id="SSF158682">
    <property type="entry name" value="TerB-like"/>
    <property type="match status" value="1"/>
</dbReference>
<dbReference type="Proteomes" id="UP000031637">
    <property type="component" value="Chromosome"/>
</dbReference>
<evidence type="ECO:0008006" key="3">
    <source>
        <dbReference type="Google" id="ProtNLM"/>
    </source>
</evidence>
<keyword evidence="2" id="KW-1185">Reference proteome</keyword>
<dbReference type="Gene3D" id="1.10.3680.10">
    <property type="entry name" value="TerB-like"/>
    <property type="match status" value="1"/>
</dbReference>
<dbReference type="RefSeq" id="WP_052473435.1">
    <property type="nucleotide sequence ID" value="NZ_AP012547.1"/>
</dbReference>
<protein>
    <recommendedName>
        <fullName evidence="3">Co-chaperone DjlA N-terminal domain-containing protein</fullName>
    </recommendedName>
</protein>
<reference evidence="1 2" key="1">
    <citation type="journal article" date="2014" name="Syst. Appl. Microbiol.">
        <title>Complete genomes of freshwater sulfur oxidizers Sulfuricella denitrificans skB26 and Sulfuritalea hydrogenivorans sk43H: genetic insights into the sulfur oxidation pathway of betaproteobacteria.</title>
        <authorList>
            <person name="Watanabe T."/>
            <person name="Kojima H."/>
            <person name="Fukui M."/>
        </authorList>
    </citation>
    <scope>NUCLEOTIDE SEQUENCE [LARGE SCALE GENOMIC DNA]</scope>
    <source>
        <strain evidence="1">DSM22779</strain>
    </source>
</reference>
<dbReference type="STRING" id="1223802.SUTH_01564"/>
<dbReference type="HOGENOM" id="CLU_1554505_0_0_4"/>
<accession>W0SF37</accession>